<accession>G8QZ68</accession>
<dbReference type="HOGENOM" id="CLU_1946646_0_0_10"/>
<dbReference type="AlphaFoldDB" id="G8QZ68"/>
<dbReference type="KEGG" id="oho:Oweho_0433"/>
<sequence length="129" mass="14738">MKDYVKILESNKKANFQKVVTMRGEGQPKLQWNALNLIEEASAQMQHRLNDMLDDHLKIKVPNVKLDIFNELGTEPQLMVKAQLYASNSREILLKVFVHEVQGKGKTRKLAKAIYHLQLVNTLSGKKVA</sequence>
<organism evidence="1 2">
    <name type="scientific">Owenweeksia hongkongensis (strain DSM 17368 / CIP 108786 / JCM 12287 / NRRL B-23963 / UST20020801)</name>
    <dbReference type="NCBI Taxonomy" id="926562"/>
    <lineage>
        <taxon>Bacteria</taxon>
        <taxon>Pseudomonadati</taxon>
        <taxon>Bacteroidota</taxon>
        <taxon>Flavobacteriia</taxon>
        <taxon>Flavobacteriales</taxon>
        <taxon>Owenweeksiaceae</taxon>
        <taxon>Owenweeksia</taxon>
    </lineage>
</organism>
<gene>
    <name evidence="1" type="ordered locus">Oweho_0433</name>
</gene>
<dbReference type="Proteomes" id="UP000005631">
    <property type="component" value="Chromosome"/>
</dbReference>
<name>G8QZ68_OWEHD</name>
<evidence type="ECO:0000313" key="2">
    <source>
        <dbReference type="Proteomes" id="UP000005631"/>
    </source>
</evidence>
<proteinExistence type="predicted"/>
<reference evidence="1 2" key="1">
    <citation type="journal article" date="2012" name="Stand. Genomic Sci.">
        <title>Genome sequence of the orange-pigmented seawater bacterium Owenweeksia hongkongensis type strain (UST20020801(T)).</title>
        <authorList>
            <person name="Riedel T."/>
            <person name="Held B."/>
            <person name="Nolan M."/>
            <person name="Lucas S."/>
            <person name="Lapidus A."/>
            <person name="Tice H."/>
            <person name="Del Rio T.G."/>
            <person name="Cheng J.F."/>
            <person name="Han C."/>
            <person name="Tapia R."/>
            <person name="Goodwin L.A."/>
            <person name="Pitluck S."/>
            <person name="Liolios K."/>
            <person name="Mavromatis K."/>
            <person name="Pagani I."/>
            <person name="Ivanova N."/>
            <person name="Mikhailova N."/>
            <person name="Pati A."/>
            <person name="Chen A."/>
            <person name="Palaniappan K."/>
            <person name="Rohde M."/>
            <person name="Tindall B.J."/>
            <person name="Detter J.C."/>
            <person name="Goker M."/>
            <person name="Woyke T."/>
            <person name="Bristow J."/>
            <person name="Eisen J.A."/>
            <person name="Markowitz V."/>
            <person name="Hugenholtz P."/>
            <person name="Klenk H.P."/>
            <person name="Kyrpides N.C."/>
        </authorList>
    </citation>
    <scope>NUCLEOTIDE SEQUENCE</scope>
    <source>
        <strain evidence="2">DSM 17368 / JCM 12287 / NRRL B-23963</strain>
    </source>
</reference>
<dbReference type="RefSeq" id="WP_014200812.1">
    <property type="nucleotide sequence ID" value="NC_016599.1"/>
</dbReference>
<keyword evidence="2" id="KW-1185">Reference proteome</keyword>
<evidence type="ECO:0000313" key="1">
    <source>
        <dbReference type="EMBL" id="AEV31451.1"/>
    </source>
</evidence>
<dbReference type="EMBL" id="CP003156">
    <property type="protein sequence ID" value="AEV31451.1"/>
    <property type="molecule type" value="Genomic_DNA"/>
</dbReference>
<protein>
    <submittedName>
        <fullName evidence="1">Uncharacterized protein</fullName>
    </submittedName>
</protein>